<dbReference type="AlphaFoldDB" id="A0A3D9HNR7"/>
<comment type="caution">
    <text evidence="1">The sequence shown here is derived from an EMBL/GenBank/DDBJ whole genome shotgun (WGS) entry which is preliminary data.</text>
</comment>
<dbReference type="Proteomes" id="UP000256869">
    <property type="component" value="Unassembled WGS sequence"/>
</dbReference>
<evidence type="ECO:0000313" key="2">
    <source>
        <dbReference type="Proteomes" id="UP000256869"/>
    </source>
</evidence>
<gene>
    <name evidence="1" type="ORF">DFP95_1461</name>
</gene>
<protein>
    <recommendedName>
        <fullName evidence="3">Metallo-beta-lactamase superfamily protein</fullName>
    </recommendedName>
</protein>
<organism evidence="1 2">
    <name type="scientific">Cohnella lupini</name>
    <dbReference type="NCBI Taxonomy" id="1294267"/>
    <lineage>
        <taxon>Bacteria</taxon>
        <taxon>Bacillati</taxon>
        <taxon>Bacillota</taxon>
        <taxon>Bacilli</taxon>
        <taxon>Bacillales</taxon>
        <taxon>Paenibacillaceae</taxon>
        <taxon>Cohnella</taxon>
    </lineage>
</organism>
<evidence type="ECO:0000313" key="1">
    <source>
        <dbReference type="EMBL" id="RED51143.1"/>
    </source>
</evidence>
<proteinExistence type="predicted"/>
<sequence length="50" mass="5656">MSTLQFAELSLKRNSLTRNLPEGNEELQWVSNTAVLIYGEKDAVLVDTFN</sequence>
<reference evidence="1 2" key="1">
    <citation type="submission" date="2018-07" db="EMBL/GenBank/DDBJ databases">
        <title>Genomic Encyclopedia of Type Strains, Phase III (KMG-III): the genomes of soil and plant-associated and newly described type strains.</title>
        <authorList>
            <person name="Whitman W."/>
        </authorList>
    </citation>
    <scope>NUCLEOTIDE SEQUENCE [LARGE SCALE GENOMIC DNA]</scope>
    <source>
        <strain evidence="1 2">CECT 8236</strain>
    </source>
</reference>
<keyword evidence="2" id="KW-1185">Reference proteome</keyword>
<dbReference type="EMBL" id="QRDY01000046">
    <property type="protein sequence ID" value="RED51143.1"/>
    <property type="molecule type" value="Genomic_DNA"/>
</dbReference>
<name>A0A3D9HNR7_9BACL</name>
<accession>A0A3D9HNR7</accession>
<evidence type="ECO:0008006" key="3">
    <source>
        <dbReference type="Google" id="ProtNLM"/>
    </source>
</evidence>